<dbReference type="CDD" id="cd00108">
    <property type="entry name" value="KR"/>
    <property type="match status" value="1"/>
</dbReference>
<reference evidence="6" key="1">
    <citation type="submission" date="2012-12" db="EMBL/GenBank/DDBJ databases">
        <authorList>
            <person name="Hellsten U."/>
            <person name="Grimwood J."/>
            <person name="Chapman J.A."/>
            <person name="Shapiro H."/>
            <person name="Aerts A."/>
            <person name="Otillar R.P."/>
            <person name="Terry A.Y."/>
            <person name="Boore J.L."/>
            <person name="Simakov O."/>
            <person name="Marletaz F."/>
            <person name="Cho S.-J."/>
            <person name="Edsinger-Gonzales E."/>
            <person name="Havlak P."/>
            <person name="Kuo D.-H."/>
            <person name="Larsson T."/>
            <person name="Lv J."/>
            <person name="Arendt D."/>
            <person name="Savage R."/>
            <person name="Osoegawa K."/>
            <person name="de Jong P."/>
            <person name="Lindberg D.R."/>
            <person name="Seaver E.C."/>
            <person name="Weisblat D.A."/>
            <person name="Putnam N.H."/>
            <person name="Grigoriev I.V."/>
            <person name="Rokhsar D.S."/>
        </authorList>
    </citation>
    <scope>NUCLEOTIDE SEQUENCE</scope>
    <source>
        <strain evidence="6">I ESC-2004</strain>
    </source>
</reference>
<evidence type="ECO:0000313" key="5">
    <source>
        <dbReference type="EnsemblMetazoa" id="CapteP145783"/>
    </source>
</evidence>
<dbReference type="PANTHER" id="PTHR24261:SF7">
    <property type="entry name" value="KRINGLE DOMAIN-CONTAINING PROTEIN"/>
    <property type="match status" value="1"/>
</dbReference>
<proteinExistence type="predicted"/>
<dbReference type="SMART" id="SM00130">
    <property type="entry name" value="KR"/>
    <property type="match status" value="1"/>
</dbReference>
<dbReference type="Pfam" id="PF00051">
    <property type="entry name" value="Kringle"/>
    <property type="match status" value="1"/>
</dbReference>
<keyword evidence="1 3" id="KW-0420">Kringle</keyword>
<dbReference type="OMA" id="HERTPDN"/>
<dbReference type="PROSITE" id="PS50070">
    <property type="entry name" value="KRINGLE_2"/>
    <property type="match status" value="1"/>
</dbReference>
<evidence type="ECO:0000259" key="4">
    <source>
        <dbReference type="PROSITE" id="PS50070"/>
    </source>
</evidence>
<dbReference type="OrthoDB" id="6628696at2759"/>
<dbReference type="InterPro" id="IPR000001">
    <property type="entry name" value="Kringle"/>
</dbReference>
<dbReference type="EnsemblMetazoa" id="CapteT145783">
    <property type="protein sequence ID" value="CapteP145783"/>
    <property type="gene ID" value="CapteG145783"/>
</dbReference>
<keyword evidence="2" id="KW-1015">Disulfide bond</keyword>
<dbReference type="AlphaFoldDB" id="X1Z4D4"/>
<dbReference type="InterPro" id="IPR013806">
    <property type="entry name" value="Kringle-like"/>
</dbReference>
<dbReference type="PANTHER" id="PTHR24261">
    <property type="entry name" value="PLASMINOGEN-RELATED"/>
    <property type="match status" value="1"/>
</dbReference>
<organism evidence="5 6">
    <name type="scientific">Capitella teleta</name>
    <name type="common">Polychaete worm</name>
    <dbReference type="NCBI Taxonomy" id="283909"/>
    <lineage>
        <taxon>Eukaryota</taxon>
        <taxon>Metazoa</taxon>
        <taxon>Spiralia</taxon>
        <taxon>Lophotrochozoa</taxon>
        <taxon>Annelida</taxon>
        <taxon>Polychaeta</taxon>
        <taxon>Sedentaria</taxon>
        <taxon>Scolecida</taxon>
        <taxon>Capitellidae</taxon>
        <taxon>Capitella</taxon>
    </lineage>
</organism>
<dbReference type="PRINTS" id="PR00018">
    <property type="entry name" value="KRINGLE"/>
</dbReference>
<comment type="caution">
    <text evidence="3">Lacks conserved residue(s) required for the propagation of feature annotation.</text>
</comment>
<sequence>MYYTVAAECKLGQRGVEYSGTLSSTLSGRTCQRWDKQKPHAHNFVAASHFPGGDLAHNHCRNPSNDPGGPWCLTTDPKTRQEYCRVLFCSSCDRE</sequence>
<evidence type="ECO:0000256" key="2">
    <source>
        <dbReference type="ARBA" id="ARBA00023157"/>
    </source>
</evidence>
<protein>
    <recommendedName>
        <fullName evidence="4">Kringle domain-containing protein</fullName>
    </recommendedName>
</protein>
<reference evidence="5" key="3">
    <citation type="submission" date="2015-06" db="UniProtKB">
        <authorList>
            <consortium name="EnsemblMetazoa"/>
        </authorList>
    </citation>
    <scope>IDENTIFICATION</scope>
</reference>
<name>X1Z4D4_CAPTE</name>
<dbReference type="EMBL" id="AMQN01000190">
    <property type="status" value="NOT_ANNOTATED_CDS"/>
    <property type="molecule type" value="Genomic_DNA"/>
</dbReference>
<evidence type="ECO:0000256" key="3">
    <source>
        <dbReference type="PROSITE-ProRule" id="PRU00121"/>
    </source>
</evidence>
<dbReference type="SUPFAM" id="SSF57440">
    <property type="entry name" value="Kringle-like"/>
    <property type="match status" value="1"/>
</dbReference>
<dbReference type="InterPro" id="IPR038178">
    <property type="entry name" value="Kringle_sf"/>
</dbReference>
<keyword evidence="6" id="KW-1185">Reference proteome</keyword>
<evidence type="ECO:0000256" key="1">
    <source>
        <dbReference type="ARBA" id="ARBA00022572"/>
    </source>
</evidence>
<dbReference type="InterPro" id="IPR050759">
    <property type="entry name" value="Serine_protease_kringle"/>
</dbReference>
<dbReference type="Gene3D" id="2.40.20.10">
    <property type="entry name" value="Plasminogen Kringle 4"/>
    <property type="match status" value="1"/>
</dbReference>
<accession>X1Z4D4</accession>
<dbReference type="HOGENOM" id="CLU_158332_0_1_1"/>
<reference evidence="6" key="2">
    <citation type="journal article" date="2013" name="Nature">
        <title>Insights into bilaterian evolution from three spiralian genomes.</title>
        <authorList>
            <person name="Simakov O."/>
            <person name="Marletaz F."/>
            <person name="Cho S.J."/>
            <person name="Edsinger-Gonzales E."/>
            <person name="Havlak P."/>
            <person name="Hellsten U."/>
            <person name="Kuo D.H."/>
            <person name="Larsson T."/>
            <person name="Lv J."/>
            <person name="Arendt D."/>
            <person name="Savage R."/>
            <person name="Osoegawa K."/>
            <person name="de Jong P."/>
            <person name="Grimwood J."/>
            <person name="Chapman J.A."/>
            <person name="Shapiro H."/>
            <person name="Aerts A."/>
            <person name="Otillar R.P."/>
            <person name="Terry A.Y."/>
            <person name="Boore J.L."/>
            <person name="Grigoriev I.V."/>
            <person name="Lindberg D.R."/>
            <person name="Seaver E.C."/>
            <person name="Weisblat D.A."/>
            <person name="Putnam N.H."/>
            <person name="Rokhsar D.S."/>
        </authorList>
    </citation>
    <scope>NUCLEOTIDE SEQUENCE</scope>
    <source>
        <strain evidence="6">I ESC-2004</strain>
    </source>
</reference>
<feature type="domain" description="Kringle" evidence="4">
    <location>
        <begin position="8"/>
        <end position="89"/>
    </location>
</feature>
<evidence type="ECO:0000313" key="6">
    <source>
        <dbReference type="Proteomes" id="UP000014760"/>
    </source>
</evidence>
<dbReference type="Proteomes" id="UP000014760">
    <property type="component" value="Unassembled WGS sequence"/>
</dbReference>